<name>A0A437RDZ2_9BURK</name>
<keyword evidence="2" id="KW-1185">Reference proteome</keyword>
<sequence length="265" mass="28441">MERLLVLRLDSIGVVAEAQLNGVPLARSGPAAGAVTVPIHEYTLSGANDLQLVIQPPPPGQAGAPAPLLSDGQRGASLRLLLPRIGQLAHPENARTLAQIDWAPPSGEVSEVPATLRQTVELPIAFPRWRWFDAPPVPDPQVLLPQAAAYLQGLALGLARGDPEPLVLAARLRFEELALAYQRNLADDVGRLRLQVQQWHAKAPLQPPMPKADALMLRPLAGGRLLECLTPDGLLPALHSPVAGGGRIAWPLRLAVIEGRFYVIR</sequence>
<reference evidence="1 2" key="1">
    <citation type="submission" date="2019-01" db="EMBL/GenBank/DDBJ databases">
        <authorList>
            <person name="Chen W.-M."/>
        </authorList>
    </citation>
    <scope>NUCLEOTIDE SEQUENCE [LARGE SCALE GENOMIC DNA]</scope>
    <source>
        <strain evidence="1 2">KYPY4</strain>
    </source>
</reference>
<dbReference type="OrthoDB" id="9125874at2"/>
<dbReference type="EMBL" id="SACR01000004">
    <property type="protein sequence ID" value="RVU44979.1"/>
    <property type="molecule type" value="Genomic_DNA"/>
</dbReference>
<protein>
    <submittedName>
        <fullName evidence="1">Uncharacterized protein</fullName>
    </submittedName>
</protein>
<comment type="caution">
    <text evidence="1">The sequence shown here is derived from an EMBL/GenBank/DDBJ whole genome shotgun (WGS) entry which is preliminary data.</text>
</comment>
<dbReference type="Proteomes" id="UP000285575">
    <property type="component" value="Unassembled WGS sequence"/>
</dbReference>
<proteinExistence type="predicted"/>
<dbReference type="AlphaFoldDB" id="A0A437RDZ2"/>
<evidence type="ECO:0000313" key="1">
    <source>
        <dbReference type="EMBL" id="RVU44979.1"/>
    </source>
</evidence>
<evidence type="ECO:0000313" key="2">
    <source>
        <dbReference type="Proteomes" id="UP000285575"/>
    </source>
</evidence>
<accession>A0A437RDZ2</accession>
<gene>
    <name evidence="1" type="ORF">EOE66_12495</name>
</gene>
<organism evidence="1 2">
    <name type="scientific">Rubrivivax rivuli</name>
    <dbReference type="NCBI Taxonomy" id="1862385"/>
    <lineage>
        <taxon>Bacteria</taxon>
        <taxon>Pseudomonadati</taxon>
        <taxon>Pseudomonadota</taxon>
        <taxon>Betaproteobacteria</taxon>
        <taxon>Burkholderiales</taxon>
        <taxon>Sphaerotilaceae</taxon>
        <taxon>Rubrivivax</taxon>
    </lineage>
</organism>
<dbReference type="RefSeq" id="WP_128229045.1">
    <property type="nucleotide sequence ID" value="NZ_SACR01000004.1"/>
</dbReference>